<organism evidence="1 2">
    <name type="scientific">Nostoc paludosum FACHB-159</name>
    <dbReference type="NCBI Taxonomy" id="2692908"/>
    <lineage>
        <taxon>Bacteria</taxon>
        <taxon>Bacillati</taxon>
        <taxon>Cyanobacteriota</taxon>
        <taxon>Cyanophyceae</taxon>
        <taxon>Nostocales</taxon>
        <taxon>Nostocaceae</taxon>
        <taxon>Nostoc</taxon>
    </lineage>
</organism>
<comment type="caution">
    <text evidence="1">The sequence shown here is derived from an EMBL/GenBank/DDBJ whole genome shotgun (WGS) entry which is preliminary data.</text>
</comment>
<reference evidence="1 2" key="1">
    <citation type="journal article" date="2020" name="ISME J.">
        <title>Comparative genomics reveals insights into cyanobacterial evolution and habitat adaptation.</title>
        <authorList>
            <person name="Chen M.Y."/>
            <person name="Teng W.K."/>
            <person name="Zhao L."/>
            <person name="Hu C.X."/>
            <person name="Zhou Y.K."/>
            <person name="Han B.P."/>
            <person name="Song L.R."/>
            <person name="Shu W.S."/>
        </authorList>
    </citation>
    <scope>NUCLEOTIDE SEQUENCE [LARGE SCALE GENOMIC DNA]</scope>
    <source>
        <strain evidence="1 2">FACHB-159</strain>
    </source>
</reference>
<gene>
    <name evidence="1" type="ORF">H6H03_23725</name>
</gene>
<evidence type="ECO:0000313" key="1">
    <source>
        <dbReference type="EMBL" id="MBD2736862.1"/>
    </source>
</evidence>
<keyword evidence="2" id="KW-1185">Reference proteome</keyword>
<evidence type="ECO:0000313" key="2">
    <source>
        <dbReference type="Proteomes" id="UP000637383"/>
    </source>
</evidence>
<sequence length="55" mass="6360">MLIRFSNTFAQKRVLTRTFRTNISLIQIFAKLIANGRIHPVSIGFEPSEIDNDIR</sequence>
<accession>A0ABR8KBF3</accession>
<dbReference type="EMBL" id="JACJTU010000025">
    <property type="protein sequence ID" value="MBD2736862.1"/>
    <property type="molecule type" value="Genomic_DNA"/>
</dbReference>
<protein>
    <submittedName>
        <fullName evidence="1">Uncharacterized protein</fullName>
    </submittedName>
</protein>
<dbReference type="Proteomes" id="UP000637383">
    <property type="component" value="Unassembled WGS sequence"/>
</dbReference>
<proteinExistence type="predicted"/>
<name>A0ABR8KBF3_9NOSO</name>